<comment type="caution">
    <text evidence="2">The sequence shown here is derived from an EMBL/GenBank/DDBJ whole genome shotgun (WGS) entry which is preliminary data.</text>
</comment>
<evidence type="ECO:0000313" key="3">
    <source>
        <dbReference type="Proteomes" id="UP000886523"/>
    </source>
</evidence>
<keyword evidence="1" id="KW-1133">Transmembrane helix</keyword>
<accession>A0A9P6B4K2</accession>
<feature type="transmembrane region" description="Helical" evidence="1">
    <location>
        <begin position="113"/>
        <end position="140"/>
    </location>
</feature>
<name>A0A9P6B4K2_9AGAM</name>
<dbReference type="EMBL" id="MU128936">
    <property type="protein sequence ID" value="KAF9516840.1"/>
    <property type="molecule type" value="Genomic_DNA"/>
</dbReference>
<protein>
    <submittedName>
        <fullName evidence="2">Uncharacterized protein</fullName>
    </submittedName>
</protein>
<keyword evidence="1" id="KW-0812">Transmembrane</keyword>
<keyword evidence="3" id="KW-1185">Reference proteome</keyword>
<organism evidence="2 3">
    <name type="scientific">Hydnum rufescens UP504</name>
    <dbReference type="NCBI Taxonomy" id="1448309"/>
    <lineage>
        <taxon>Eukaryota</taxon>
        <taxon>Fungi</taxon>
        <taxon>Dikarya</taxon>
        <taxon>Basidiomycota</taxon>
        <taxon>Agaricomycotina</taxon>
        <taxon>Agaricomycetes</taxon>
        <taxon>Cantharellales</taxon>
        <taxon>Hydnaceae</taxon>
        <taxon>Hydnum</taxon>
    </lineage>
</organism>
<evidence type="ECO:0000256" key="1">
    <source>
        <dbReference type="SAM" id="Phobius"/>
    </source>
</evidence>
<sequence>MRLPQPVKRQHPPPLHPHLDRTMSMMRAKIRKNMNEFVLVCWTTRSAESRFLLHSRTPSLQRRRPPRTSKCHPLNPLASASSIMSLYESFSDPHGPHSWPFSVDWPFTIPENAFISSIQVFVVVWMILALSTGLMFYALCQSLTGILTTKNNDTRLRNCILRQHPTARTTLIADIFRKARWL</sequence>
<evidence type="ECO:0000313" key="2">
    <source>
        <dbReference type="EMBL" id="KAF9516840.1"/>
    </source>
</evidence>
<dbReference type="AlphaFoldDB" id="A0A9P6B4K2"/>
<proteinExistence type="predicted"/>
<reference evidence="2" key="1">
    <citation type="journal article" date="2020" name="Nat. Commun.">
        <title>Large-scale genome sequencing of mycorrhizal fungi provides insights into the early evolution of symbiotic traits.</title>
        <authorList>
            <person name="Miyauchi S."/>
            <person name="Kiss E."/>
            <person name="Kuo A."/>
            <person name="Drula E."/>
            <person name="Kohler A."/>
            <person name="Sanchez-Garcia M."/>
            <person name="Morin E."/>
            <person name="Andreopoulos B."/>
            <person name="Barry K.W."/>
            <person name="Bonito G."/>
            <person name="Buee M."/>
            <person name="Carver A."/>
            <person name="Chen C."/>
            <person name="Cichocki N."/>
            <person name="Clum A."/>
            <person name="Culley D."/>
            <person name="Crous P.W."/>
            <person name="Fauchery L."/>
            <person name="Girlanda M."/>
            <person name="Hayes R.D."/>
            <person name="Keri Z."/>
            <person name="LaButti K."/>
            <person name="Lipzen A."/>
            <person name="Lombard V."/>
            <person name="Magnuson J."/>
            <person name="Maillard F."/>
            <person name="Murat C."/>
            <person name="Nolan M."/>
            <person name="Ohm R.A."/>
            <person name="Pangilinan J."/>
            <person name="Pereira M.F."/>
            <person name="Perotto S."/>
            <person name="Peter M."/>
            <person name="Pfister S."/>
            <person name="Riley R."/>
            <person name="Sitrit Y."/>
            <person name="Stielow J.B."/>
            <person name="Szollosi G."/>
            <person name="Zifcakova L."/>
            <person name="Stursova M."/>
            <person name="Spatafora J.W."/>
            <person name="Tedersoo L."/>
            <person name="Vaario L.M."/>
            <person name="Yamada A."/>
            <person name="Yan M."/>
            <person name="Wang P."/>
            <person name="Xu J."/>
            <person name="Bruns T."/>
            <person name="Baldrian P."/>
            <person name="Vilgalys R."/>
            <person name="Dunand C."/>
            <person name="Henrissat B."/>
            <person name="Grigoriev I.V."/>
            <person name="Hibbett D."/>
            <person name="Nagy L.G."/>
            <person name="Martin F.M."/>
        </authorList>
    </citation>
    <scope>NUCLEOTIDE SEQUENCE</scope>
    <source>
        <strain evidence="2">UP504</strain>
    </source>
</reference>
<gene>
    <name evidence="2" type="ORF">BS47DRAFT_609234</name>
</gene>
<dbReference type="Proteomes" id="UP000886523">
    <property type="component" value="Unassembled WGS sequence"/>
</dbReference>
<keyword evidence="1" id="KW-0472">Membrane</keyword>